<dbReference type="Gene3D" id="3.50.80.10">
    <property type="entry name" value="D-tyrosyl-tRNA(Tyr) deacylase"/>
    <property type="match status" value="1"/>
</dbReference>
<protein>
    <recommendedName>
        <fullName evidence="2">D-aminoacyl-tRNA deacylase</fullName>
        <shortName evidence="2">DTD</shortName>
        <ecNumber evidence="2">3.1.1.96</ecNumber>
    </recommendedName>
    <alternativeName>
        <fullName evidence="2">Gly-tRNA(Ala) deacylase</fullName>
        <ecNumber evidence="2">3.1.1.-</ecNumber>
    </alternativeName>
</protein>
<comment type="catalytic activity">
    <reaction evidence="2">
        <text>glycyl-tRNA(Ala) + H2O = tRNA(Ala) + glycine + H(+)</text>
        <dbReference type="Rhea" id="RHEA:53744"/>
        <dbReference type="Rhea" id="RHEA-COMP:9657"/>
        <dbReference type="Rhea" id="RHEA-COMP:13640"/>
        <dbReference type="ChEBI" id="CHEBI:15377"/>
        <dbReference type="ChEBI" id="CHEBI:15378"/>
        <dbReference type="ChEBI" id="CHEBI:57305"/>
        <dbReference type="ChEBI" id="CHEBI:78442"/>
        <dbReference type="ChEBI" id="CHEBI:78522"/>
    </reaction>
</comment>
<dbReference type="EC" id="3.1.1.96" evidence="2"/>
<dbReference type="GO" id="GO:0019478">
    <property type="term" value="P:D-amino acid catabolic process"/>
    <property type="evidence" value="ECO:0007669"/>
    <property type="project" value="UniProtKB-UniRule"/>
</dbReference>
<dbReference type="EC" id="3.1.1.-" evidence="2"/>
<keyword evidence="2" id="KW-0820">tRNA-binding</keyword>
<dbReference type="GO" id="GO:0000049">
    <property type="term" value="F:tRNA binding"/>
    <property type="evidence" value="ECO:0007669"/>
    <property type="project" value="UniProtKB-UniRule"/>
</dbReference>
<keyword evidence="2" id="KW-0378">Hydrolase</keyword>
<organism evidence="3 4">
    <name type="scientific">Chitinivibrio alkaliphilus ACht1</name>
    <dbReference type="NCBI Taxonomy" id="1313304"/>
    <lineage>
        <taxon>Bacteria</taxon>
        <taxon>Pseudomonadati</taxon>
        <taxon>Fibrobacterota</taxon>
        <taxon>Chitinivibrionia</taxon>
        <taxon>Chitinivibrionales</taxon>
        <taxon>Chitinivibrionaceae</taxon>
        <taxon>Chitinivibrio</taxon>
    </lineage>
</organism>
<comment type="subunit">
    <text evidence="2">Homodimer.</text>
</comment>
<dbReference type="InterPro" id="IPR003732">
    <property type="entry name" value="Daa-tRNA_deacyls_DTD"/>
</dbReference>
<dbReference type="Proteomes" id="UP000017148">
    <property type="component" value="Unassembled WGS sequence"/>
</dbReference>
<comment type="catalytic activity">
    <reaction evidence="2">
        <text>a D-aminoacyl-tRNA + H2O = a tRNA + a D-alpha-amino acid + H(+)</text>
        <dbReference type="Rhea" id="RHEA:13953"/>
        <dbReference type="Rhea" id="RHEA-COMP:10123"/>
        <dbReference type="Rhea" id="RHEA-COMP:10124"/>
        <dbReference type="ChEBI" id="CHEBI:15377"/>
        <dbReference type="ChEBI" id="CHEBI:15378"/>
        <dbReference type="ChEBI" id="CHEBI:59871"/>
        <dbReference type="ChEBI" id="CHEBI:78442"/>
        <dbReference type="ChEBI" id="CHEBI:79333"/>
        <dbReference type="EC" id="3.1.1.96"/>
    </reaction>
</comment>
<reference evidence="3 4" key="1">
    <citation type="journal article" date="2013" name="Environ. Microbiol.">
        <title>Genome analysis of Chitinivibrio alkaliphilus gen. nov., sp. nov., a novel extremely haloalkaliphilic anaerobic chitinolytic bacterium from the candidate phylum Termite Group 3.</title>
        <authorList>
            <person name="Sorokin D.Y."/>
            <person name="Gumerov V.M."/>
            <person name="Rakitin A.L."/>
            <person name="Beletsky A.V."/>
            <person name="Damste J.S."/>
            <person name="Muyzer G."/>
            <person name="Mardanov A.V."/>
            <person name="Ravin N.V."/>
        </authorList>
    </citation>
    <scope>NUCLEOTIDE SEQUENCE [LARGE SCALE GENOMIC DNA]</scope>
    <source>
        <strain evidence="3 4">ACht1</strain>
    </source>
</reference>
<dbReference type="InterPro" id="IPR023509">
    <property type="entry name" value="DTD-like_sf"/>
</dbReference>
<dbReference type="HAMAP" id="MF_00518">
    <property type="entry name" value="Deacylase_Dtd"/>
    <property type="match status" value="1"/>
</dbReference>
<comment type="subcellular location">
    <subcellularLocation>
        <location evidence="2">Cytoplasm</location>
    </subcellularLocation>
</comment>
<evidence type="ECO:0000313" key="3">
    <source>
        <dbReference type="EMBL" id="ERP39168.1"/>
    </source>
</evidence>
<dbReference type="AlphaFoldDB" id="U7DC63"/>
<sequence length="152" mass="16806">MRAVIQRVSRAHVSVEGTCCGKIGQGILVYLAVHAHDTDEIRDWITTKIRSLRIFEDESGKMNRSLEEIGGAVLVISQFTLYGDCRKGRRPSFSNAAPPHHAKKQYEAVIADLKQTLPVVESGTFQAHMHVVSENDGPVTLILEKEGDQAPE</sequence>
<evidence type="ECO:0000313" key="4">
    <source>
        <dbReference type="Proteomes" id="UP000017148"/>
    </source>
</evidence>
<dbReference type="PATRIC" id="fig|1313304.3.peg.318"/>
<dbReference type="RefSeq" id="WP_022635881.1">
    <property type="nucleotide sequence ID" value="NZ_ASJR01000002.1"/>
</dbReference>
<gene>
    <name evidence="2" type="primary">dtd</name>
    <name evidence="3" type="ORF">CALK_0338</name>
</gene>
<comment type="function">
    <text evidence="2">An aminoacyl-tRNA editing enzyme that deacylates mischarged D-aminoacyl-tRNAs. Also deacylates mischarged glycyl-tRNA(Ala), protecting cells against glycine mischarging by AlaRS. Acts via tRNA-based rather than protein-based catalysis; rejects L-amino acids rather than detecting D-amino acids in the active site. By recycling D-aminoacyl-tRNA to D-amino acids and free tRNA molecules, this enzyme counteracts the toxicity associated with the formation of D-aminoacyl-tRNA entities in vivo and helps enforce protein L-homochirality.</text>
</comment>
<dbReference type="eggNOG" id="COG1490">
    <property type="taxonomic scope" value="Bacteria"/>
</dbReference>
<dbReference type="EMBL" id="ASJR01000002">
    <property type="protein sequence ID" value="ERP39168.1"/>
    <property type="molecule type" value="Genomic_DNA"/>
</dbReference>
<proteinExistence type="inferred from homology"/>
<dbReference type="GO" id="GO:0051500">
    <property type="term" value="F:D-tyrosyl-tRNA(Tyr) deacylase activity"/>
    <property type="evidence" value="ECO:0007669"/>
    <property type="project" value="TreeGrafter"/>
</dbReference>
<name>U7DC63_9BACT</name>
<evidence type="ECO:0000256" key="2">
    <source>
        <dbReference type="HAMAP-Rule" id="MF_00518"/>
    </source>
</evidence>
<keyword evidence="2" id="KW-0694">RNA-binding</keyword>
<dbReference type="STRING" id="1313304.CALK_0338"/>
<keyword evidence="4" id="KW-1185">Reference proteome</keyword>
<dbReference type="FunFam" id="3.50.80.10:FF:000001">
    <property type="entry name" value="D-aminoacyl-tRNA deacylase"/>
    <property type="match status" value="1"/>
</dbReference>
<feature type="short sequence motif" description="Gly-cisPro motif, important for rejection of L-amino acids" evidence="2">
    <location>
        <begin position="137"/>
        <end position="138"/>
    </location>
</feature>
<dbReference type="PANTHER" id="PTHR10472:SF5">
    <property type="entry name" value="D-AMINOACYL-TRNA DEACYLASE 1"/>
    <property type="match status" value="1"/>
</dbReference>
<keyword evidence="2" id="KW-0963">Cytoplasm</keyword>
<dbReference type="OrthoDB" id="9801395at2"/>
<dbReference type="PANTHER" id="PTHR10472">
    <property type="entry name" value="D-TYROSYL-TRNA TYR DEACYLASE"/>
    <property type="match status" value="1"/>
</dbReference>
<dbReference type="GO" id="GO:0106026">
    <property type="term" value="F:Gly-tRNA(Ala) deacylase activity"/>
    <property type="evidence" value="ECO:0007669"/>
    <property type="project" value="UniProtKB-UniRule"/>
</dbReference>
<dbReference type="GO" id="GO:0043908">
    <property type="term" value="F:Ser(Gly)-tRNA(Ala) hydrolase activity"/>
    <property type="evidence" value="ECO:0007669"/>
    <property type="project" value="UniProtKB-UniRule"/>
</dbReference>
<accession>U7DC63</accession>
<comment type="similarity">
    <text evidence="1 2">Belongs to the DTD family.</text>
</comment>
<dbReference type="Pfam" id="PF02580">
    <property type="entry name" value="Tyr_Deacylase"/>
    <property type="match status" value="1"/>
</dbReference>
<comment type="caution">
    <text evidence="3">The sequence shown here is derived from an EMBL/GenBank/DDBJ whole genome shotgun (WGS) entry which is preliminary data.</text>
</comment>
<dbReference type="NCBIfam" id="TIGR00256">
    <property type="entry name" value="D-aminoacyl-tRNA deacylase"/>
    <property type="match status" value="1"/>
</dbReference>
<evidence type="ECO:0000256" key="1">
    <source>
        <dbReference type="ARBA" id="ARBA00009673"/>
    </source>
</evidence>
<comment type="domain">
    <text evidence="2">A Gly-cisPro motif from one monomer fits into the active site of the other monomer to allow specific chiral rejection of L-amino acids.</text>
</comment>
<dbReference type="CDD" id="cd00563">
    <property type="entry name" value="Dtyr_deacylase"/>
    <property type="match status" value="1"/>
</dbReference>
<dbReference type="GO" id="GO:0005737">
    <property type="term" value="C:cytoplasm"/>
    <property type="evidence" value="ECO:0007669"/>
    <property type="project" value="UniProtKB-SubCell"/>
</dbReference>
<dbReference type="SUPFAM" id="SSF69500">
    <property type="entry name" value="DTD-like"/>
    <property type="match status" value="1"/>
</dbReference>